<accession>A0A285J5Z0</accession>
<keyword evidence="1" id="KW-1133">Transmembrane helix</keyword>
<reference evidence="2 3" key="1">
    <citation type="submission" date="2017-09" db="EMBL/GenBank/DDBJ databases">
        <authorList>
            <person name="Ehlers B."/>
            <person name="Leendertz F.H."/>
        </authorList>
    </citation>
    <scope>NUCLEOTIDE SEQUENCE [LARGE SCALE GENOMIC DNA]</scope>
    <source>
        <strain evidence="2 3">CGMCC 4.6857</strain>
    </source>
</reference>
<organism evidence="2 3">
    <name type="scientific">Paractinoplanes atraurantiacus</name>
    <dbReference type="NCBI Taxonomy" id="1036182"/>
    <lineage>
        <taxon>Bacteria</taxon>
        <taxon>Bacillati</taxon>
        <taxon>Actinomycetota</taxon>
        <taxon>Actinomycetes</taxon>
        <taxon>Micromonosporales</taxon>
        <taxon>Micromonosporaceae</taxon>
        <taxon>Paractinoplanes</taxon>
    </lineage>
</organism>
<keyword evidence="1" id="KW-0812">Transmembrane</keyword>
<proteinExistence type="predicted"/>
<keyword evidence="3" id="KW-1185">Reference proteome</keyword>
<name>A0A285J5Z0_9ACTN</name>
<evidence type="ECO:0000256" key="1">
    <source>
        <dbReference type="SAM" id="Phobius"/>
    </source>
</evidence>
<feature type="transmembrane region" description="Helical" evidence="1">
    <location>
        <begin position="33"/>
        <end position="53"/>
    </location>
</feature>
<gene>
    <name evidence="2" type="ORF">SAMN05421748_116105</name>
</gene>
<sequence length="89" mass="8755">MTVSSLVTALLVGAALGAGARWLVPATRGVPFWVPVAVAVGAAVLATVVARFAGVDTSGVSAVEVFLQVVFAAAGVALVAGTADRGYSR</sequence>
<feature type="transmembrane region" description="Helical" evidence="1">
    <location>
        <begin position="65"/>
        <end position="83"/>
    </location>
</feature>
<protein>
    <recommendedName>
        <fullName evidence="4">Transglycosylase associated protein</fullName>
    </recommendedName>
</protein>
<dbReference type="EMBL" id="OBDY01000016">
    <property type="protein sequence ID" value="SNY55297.1"/>
    <property type="molecule type" value="Genomic_DNA"/>
</dbReference>
<evidence type="ECO:0008006" key="4">
    <source>
        <dbReference type="Google" id="ProtNLM"/>
    </source>
</evidence>
<dbReference type="AlphaFoldDB" id="A0A285J5Z0"/>
<evidence type="ECO:0000313" key="2">
    <source>
        <dbReference type="EMBL" id="SNY55297.1"/>
    </source>
</evidence>
<evidence type="ECO:0000313" key="3">
    <source>
        <dbReference type="Proteomes" id="UP000219612"/>
    </source>
</evidence>
<dbReference type="Proteomes" id="UP000219612">
    <property type="component" value="Unassembled WGS sequence"/>
</dbReference>
<keyword evidence="1" id="KW-0472">Membrane</keyword>
<dbReference type="RefSeq" id="WP_097324072.1">
    <property type="nucleotide sequence ID" value="NZ_OBDY01000016.1"/>
</dbReference>